<dbReference type="SUPFAM" id="SSF110849">
    <property type="entry name" value="ParB/Sulfiredoxin"/>
    <property type="match status" value="1"/>
</dbReference>
<evidence type="ECO:0000259" key="2">
    <source>
        <dbReference type="SMART" id="SM00470"/>
    </source>
</evidence>
<dbReference type="AlphaFoldDB" id="A0A6L3VTX9"/>
<dbReference type="InterPro" id="IPR036086">
    <property type="entry name" value="ParB/Sulfiredoxin_sf"/>
</dbReference>
<dbReference type="OrthoDB" id="3701787at2"/>
<evidence type="ECO:0000313" key="4">
    <source>
        <dbReference type="Proteomes" id="UP000483004"/>
    </source>
</evidence>
<dbReference type="Proteomes" id="UP000483004">
    <property type="component" value="Unassembled WGS sequence"/>
</dbReference>
<feature type="region of interest" description="Disordered" evidence="1">
    <location>
        <begin position="194"/>
        <end position="240"/>
    </location>
</feature>
<feature type="region of interest" description="Disordered" evidence="1">
    <location>
        <begin position="132"/>
        <end position="158"/>
    </location>
</feature>
<accession>A0A6L3VTX9</accession>
<reference evidence="3 4" key="1">
    <citation type="submission" date="2019-09" db="EMBL/GenBank/DDBJ databases">
        <title>Actinomadura physcomitrii sp. nov., a novel actinomycete isolated from moss [Physcomitrium sphaericum (Ludw) Fuernr].</title>
        <authorList>
            <person name="Liu C."/>
            <person name="Zhuang X."/>
        </authorList>
    </citation>
    <scope>NUCLEOTIDE SEQUENCE [LARGE SCALE GENOMIC DNA]</scope>
    <source>
        <strain evidence="3 4">CYP1-1B</strain>
    </source>
</reference>
<feature type="compositionally biased region" description="Low complexity" evidence="1">
    <location>
        <begin position="216"/>
        <end position="240"/>
    </location>
</feature>
<sequence>METVPIVSLRAGDSPRLNGVDRAHVARLAEMETPLPPILVDRRTMRVIDGMHRLMVASLQGRETIEVVFTEDSEADMFLRAVQENIAHGLPLRQADRRAAAERIISTHPHLSDRAIAEVAGLAPKTIASIRRRSAKQSKQADARVGRDGKVRPLDTSEARKRAAELLTEQPEASLRDVARAVGMSPATVLDVRKRLERGEPPVRKKPAAARGTEPGNRSASAVRAAGRPARGPRTAGGANPSVIVERLSRDPSLHSSERGRGMLRLLHINAVSLAHPDPAAAVPPHCVATVLQLARHYSQMWSDFAQELDSRAQVINPSASGL</sequence>
<proteinExistence type="predicted"/>
<dbReference type="InterPro" id="IPR003115">
    <property type="entry name" value="ParB_N"/>
</dbReference>
<dbReference type="EMBL" id="WBMR01000062">
    <property type="protein sequence ID" value="KAB2379153.1"/>
    <property type="molecule type" value="Genomic_DNA"/>
</dbReference>
<feature type="domain" description="ParB-like N-terminal" evidence="2">
    <location>
        <begin position="2"/>
        <end position="86"/>
    </location>
</feature>
<evidence type="ECO:0000313" key="3">
    <source>
        <dbReference type="EMBL" id="KAB2379153.1"/>
    </source>
</evidence>
<organism evidence="3 4">
    <name type="scientific">Actinomadura montaniterrae</name>
    <dbReference type="NCBI Taxonomy" id="1803903"/>
    <lineage>
        <taxon>Bacteria</taxon>
        <taxon>Bacillati</taxon>
        <taxon>Actinomycetota</taxon>
        <taxon>Actinomycetes</taxon>
        <taxon>Streptosporangiales</taxon>
        <taxon>Thermomonosporaceae</taxon>
        <taxon>Actinomadura</taxon>
    </lineage>
</organism>
<gene>
    <name evidence="3" type="ORF">F9B16_21705</name>
</gene>
<dbReference type="RefSeq" id="WP_151541940.1">
    <property type="nucleotide sequence ID" value="NZ_WBMR01000062.1"/>
</dbReference>
<feature type="compositionally biased region" description="Basic and acidic residues" evidence="1">
    <location>
        <begin position="139"/>
        <end position="158"/>
    </location>
</feature>
<dbReference type="SMART" id="SM00470">
    <property type="entry name" value="ParB"/>
    <property type="match status" value="1"/>
</dbReference>
<protein>
    <submittedName>
        <fullName evidence="3">Transcriptional regulator</fullName>
    </submittedName>
</protein>
<keyword evidence="4" id="KW-1185">Reference proteome</keyword>
<dbReference type="Pfam" id="PF13412">
    <property type="entry name" value="HTH_24"/>
    <property type="match status" value="1"/>
</dbReference>
<name>A0A6L3VTX9_9ACTN</name>
<comment type="caution">
    <text evidence="3">The sequence shown here is derived from an EMBL/GenBank/DDBJ whole genome shotgun (WGS) entry which is preliminary data.</text>
</comment>
<feature type="compositionally biased region" description="Basic and acidic residues" evidence="1">
    <location>
        <begin position="194"/>
        <end position="203"/>
    </location>
</feature>
<evidence type="ECO:0000256" key="1">
    <source>
        <dbReference type="SAM" id="MobiDB-lite"/>
    </source>
</evidence>